<dbReference type="AlphaFoldDB" id="A0A1Q2CM60"/>
<proteinExistence type="predicted"/>
<protein>
    <submittedName>
        <fullName evidence="1">Uncharacterized protein</fullName>
    </submittedName>
</protein>
<organism evidence="1 2">
    <name type="scientific">Tessaracoccus aquimaris</name>
    <dbReference type="NCBI Taxonomy" id="1332264"/>
    <lineage>
        <taxon>Bacteria</taxon>
        <taxon>Bacillati</taxon>
        <taxon>Actinomycetota</taxon>
        <taxon>Actinomycetes</taxon>
        <taxon>Propionibacteriales</taxon>
        <taxon>Propionibacteriaceae</taxon>
        <taxon>Tessaracoccus</taxon>
    </lineage>
</organism>
<dbReference type="KEGG" id="tes:BW730_06120"/>
<sequence length="164" mass="17579">MLELLLLLLLGLPAPNDDPKVDLGDPPAFTGTQVTAADEAQTTHAGGCEARLGTGGPVQWRFIPTTCADGERGGAQEGQGIPGVDMDTLMTLTYQDLEEGVQRGQTTLPTYVCTNGCENYQSRTVVYRVDAERDGFLIGTVKQGLVDDADWETWLDGIAFDLDA</sequence>
<accession>A0A1Q2CM60</accession>
<dbReference type="STRING" id="1332264.BW730_06120"/>
<evidence type="ECO:0000313" key="2">
    <source>
        <dbReference type="Proteomes" id="UP000188145"/>
    </source>
</evidence>
<dbReference type="EMBL" id="CP019606">
    <property type="protein sequence ID" value="AQP47155.1"/>
    <property type="molecule type" value="Genomic_DNA"/>
</dbReference>
<keyword evidence="2" id="KW-1185">Reference proteome</keyword>
<evidence type="ECO:0000313" key="1">
    <source>
        <dbReference type="EMBL" id="AQP47155.1"/>
    </source>
</evidence>
<gene>
    <name evidence="1" type="ORF">BW730_06120</name>
</gene>
<dbReference type="OrthoDB" id="9892839at2"/>
<dbReference type="Proteomes" id="UP000188145">
    <property type="component" value="Chromosome"/>
</dbReference>
<dbReference type="RefSeq" id="WP_077685480.1">
    <property type="nucleotide sequence ID" value="NZ_CP019606.1"/>
</dbReference>
<reference evidence="2" key="1">
    <citation type="submission" date="2017-02" db="EMBL/GenBank/DDBJ databases">
        <title>Tessaracoccus aquaemaris sp. nov., isolated from the intestine of a Korean rockfish, Sebastes schlegelii, in a marine aquaculture pond.</title>
        <authorList>
            <person name="Tak E.J."/>
            <person name="Bae J.-W."/>
        </authorList>
    </citation>
    <scope>NUCLEOTIDE SEQUENCE [LARGE SCALE GENOMIC DNA]</scope>
    <source>
        <strain evidence="2">NSG39</strain>
    </source>
</reference>
<name>A0A1Q2CM60_9ACTN</name>